<dbReference type="InterPro" id="IPR037284">
    <property type="entry name" value="SUF_FeS_clus_asmbl_SufBD_sf"/>
</dbReference>
<dbReference type="Pfam" id="PF01458">
    <property type="entry name" value="SUFBD_core"/>
    <property type="match status" value="1"/>
</dbReference>
<dbReference type="InterPro" id="IPR011542">
    <property type="entry name" value="SUF_FeS_clus_asmbl_SufD"/>
</dbReference>
<dbReference type="InterPro" id="IPR055346">
    <property type="entry name" value="Fe-S_cluster_assembly_SufBD"/>
</dbReference>
<accession>A0A4R2L3C7</accession>
<feature type="domain" description="SUF system FeS cluster assembly SufBD N-terminal" evidence="3">
    <location>
        <begin position="11"/>
        <end position="161"/>
    </location>
</feature>
<dbReference type="RefSeq" id="WP_205686611.1">
    <property type="nucleotide sequence ID" value="NZ_QQSW01000008.1"/>
</dbReference>
<dbReference type="InterPro" id="IPR045595">
    <property type="entry name" value="SufBD_N"/>
</dbReference>
<dbReference type="PANTHER" id="PTHR43575">
    <property type="entry name" value="PROTEIN ABCI7, CHLOROPLASTIC"/>
    <property type="match status" value="1"/>
</dbReference>
<dbReference type="InterPro" id="IPR000825">
    <property type="entry name" value="SUF_FeS_clus_asmbl_SufBD_core"/>
</dbReference>
<evidence type="ECO:0000313" key="5">
    <source>
        <dbReference type="Proteomes" id="UP000294980"/>
    </source>
</evidence>
<dbReference type="GO" id="GO:0016226">
    <property type="term" value="P:iron-sulfur cluster assembly"/>
    <property type="evidence" value="ECO:0007669"/>
    <property type="project" value="InterPro"/>
</dbReference>
<gene>
    <name evidence="4" type="ORF">EV688_10382</name>
</gene>
<comment type="similarity">
    <text evidence="1">Belongs to the iron-sulfur cluster assembly SufBD family.</text>
</comment>
<dbReference type="Proteomes" id="UP000294980">
    <property type="component" value="Unassembled WGS sequence"/>
</dbReference>
<dbReference type="EMBL" id="SLWX01000003">
    <property type="protein sequence ID" value="TCO77068.1"/>
    <property type="molecule type" value="Genomic_DNA"/>
</dbReference>
<evidence type="ECO:0000259" key="3">
    <source>
        <dbReference type="Pfam" id="PF19295"/>
    </source>
</evidence>
<sequence length="437" mass="47039">MPNNLMQQPLAAASAAAPNWLAAAHAEARERWQAASLPTRKTEQWKYTDVSAIDREFVPGRAVSVDAAALDARVPDCGGARLVFVNGHYDPALSSSDPAAGLHVARFADADESQATLIQAHLGSVVGMDRHLFATLNSAALSDGVFLQVDAGATVHAPVQVIWLTTAQTEAFAVNQRLLVLAGDNSAASVVETFVSFEGEAASFTNGVSEFVLQRGATLNHYRLQLETGSALHIGGVHAHLDRDATFNSFHLGMGSDLKRIDIVIEHAGEGAHAEVNGLYLPRGREHIDYHTCMEHAVPRCTSSETFRGVIADAASAVFNGRIHIHPQAQKTSAILHNRNLLTSAEAQINTKPELEIYADDVQCAHGATVAQLDELSVHYLRSRGISRDEAQVLLSFGFVNELVNAVRSEALREFLRHLLAARFSRDGAALTQEADA</sequence>
<dbReference type="SUPFAM" id="SSF101960">
    <property type="entry name" value="Stabilizer of iron transporter SufD"/>
    <property type="match status" value="1"/>
</dbReference>
<evidence type="ECO:0000313" key="4">
    <source>
        <dbReference type="EMBL" id="TCO77068.1"/>
    </source>
</evidence>
<comment type="caution">
    <text evidence="4">The sequence shown here is derived from an EMBL/GenBank/DDBJ whole genome shotgun (WGS) entry which is preliminary data.</text>
</comment>
<dbReference type="NCBIfam" id="TIGR01981">
    <property type="entry name" value="sufD"/>
    <property type="match status" value="1"/>
</dbReference>
<evidence type="ECO:0000256" key="1">
    <source>
        <dbReference type="ARBA" id="ARBA00043967"/>
    </source>
</evidence>
<protein>
    <submittedName>
        <fullName evidence="4">Iron-regulated ABC transporter permease protein SufD</fullName>
    </submittedName>
</protein>
<feature type="domain" description="SUF system FeS cluster assembly SufBD core" evidence="2">
    <location>
        <begin position="169"/>
        <end position="399"/>
    </location>
</feature>
<keyword evidence="5" id="KW-1185">Reference proteome</keyword>
<name>A0A4R2L3C7_9GAMM</name>
<dbReference type="Pfam" id="PF19295">
    <property type="entry name" value="SufBD_N"/>
    <property type="match status" value="1"/>
</dbReference>
<dbReference type="PANTHER" id="PTHR43575:SF1">
    <property type="entry name" value="PROTEIN ABCI7, CHLOROPLASTIC"/>
    <property type="match status" value="1"/>
</dbReference>
<proteinExistence type="inferred from homology"/>
<dbReference type="AlphaFoldDB" id="A0A4R2L3C7"/>
<evidence type="ECO:0000259" key="2">
    <source>
        <dbReference type="Pfam" id="PF01458"/>
    </source>
</evidence>
<reference evidence="4 5" key="1">
    <citation type="submission" date="2019-03" db="EMBL/GenBank/DDBJ databases">
        <title>Genomic Encyclopedia of Type Strains, Phase IV (KMG-IV): sequencing the most valuable type-strain genomes for metagenomic binning, comparative biology and taxonomic classification.</title>
        <authorList>
            <person name="Goeker M."/>
        </authorList>
    </citation>
    <scope>NUCLEOTIDE SEQUENCE [LARGE SCALE GENOMIC DNA]</scope>
    <source>
        <strain evidence="4 5">DSM 23344</strain>
    </source>
</reference>
<organism evidence="4 5">
    <name type="scientific">Chromatocurvus halotolerans</name>
    <dbReference type="NCBI Taxonomy" id="1132028"/>
    <lineage>
        <taxon>Bacteria</taxon>
        <taxon>Pseudomonadati</taxon>
        <taxon>Pseudomonadota</taxon>
        <taxon>Gammaproteobacteria</taxon>
        <taxon>Cellvibrionales</taxon>
        <taxon>Halieaceae</taxon>
        <taxon>Chromatocurvus</taxon>
    </lineage>
</organism>